<proteinExistence type="predicted"/>
<accession>A0AAE3JE71</accession>
<dbReference type="RefSeq" id="WP_308453346.1">
    <property type="nucleotide sequence ID" value="NZ_JAJEQR010000015.1"/>
</dbReference>
<evidence type="ECO:0000313" key="2">
    <source>
        <dbReference type="EMBL" id="MCC2230709.1"/>
    </source>
</evidence>
<dbReference type="EMBL" id="JAJEQR010000015">
    <property type="protein sequence ID" value="MCC2230709.1"/>
    <property type="molecule type" value="Genomic_DNA"/>
</dbReference>
<evidence type="ECO:0000313" key="3">
    <source>
        <dbReference type="Proteomes" id="UP001198182"/>
    </source>
</evidence>
<dbReference type="InterPro" id="IPR043770">
    <property type="entry name" value="DUF5716_C"/>
</dbReference>
<sequence>MEGLILGIDLCDDYSQISCFSSRMTEPEPVYYQPEDENKKENVLIPMVVCKKKGKDEWLIGEEACRTALFNDGTTVDKLVKMIHDDKFATIEGVRYSAGELMRRYLEKLLLLPKEKYGTDEICSVVFTVQTLDGRFIDCLVRTAEECGIDRSAVHVVSHTESFVYHTISQKKEVWANLTSLFDLTDEGLHYYEMKVIRGCVPQMIEASHEKMQEGFRLDVLDNPNGARLGDTILTSCADRMLHKKVVSAVLLSGRVFPSIDWAPDFKKAVCTRRKVYYVPQIFAIGAAYLAYDALQETSAYPFICSCEGRISSTVSLQAVYEGRKEQVILASAGSNWYEARSSIDLIPDDMAELEFTITPAGSRRVEKVNISLAELPKRPNKTTRIEVIVSFSSEKCMTVRVVDLGFGDLYPASDTVIRRDIYI</sequence>
<gene>
    <name evidence="2" type="ORF">LKD81_06800</name>
</gene>
<dbReference type="Proteomes" id="UP001198182">
    <property type="component" value="Unassembled WGS sequence"/>
</dbReference>
<protein>
    <submittedName>
        <fullName evidence="2">DUF5716 family protein</fullName>
    </submittedName>
</protein>
<feature type="domain" description="DUF5716" evidence="1">
    <location>
        <begin position="125"/>
        <end position="422"/>
    </location>
</feature>
<comment type="caution">
    <text evidence="2">The sequence shown here is derived from an EMBL/GenBank/DDBJ whole genome shotgun (WGS) entry which is preliminary data.</text>
</comment>
<name>A0AAE3JE71_9FIRM</name>
<dbReference type="Gene3D" id="3.30.420.40">
    <property type="match status" value="1"/>
</dbReference>
<evidence type="ECO:0000259" key="1">
    <source>
        <dbReference type="Pfam" id="PF18980"/>
    </source>
</evidence>
<organism evidence="2 3">
    <name type="scientific">Hominifimenecus microfluidus</name>
    <dbReference type="NCBI Taxonomy" id="2885348"/>
    <lineage>
        <taxon>Bacteria</taxon>
        <taxon>Bacillati</taxon>
        <taxon>Bacillota</taxon>
        <taxon>Clostridia</taxon>
        <taxon>Lachnospirales</taxon>
        <taxon>Lachnospiraceae</taxon>
        <taxon>Hominifimenecus</taxon>
    </lineage>
</organism>
<keyword evidence="3" id="KW-1185">Reference proteome</keyword>
<dbReference type="AlphaFoldDB" id="A0AAE3JE71"/>
<dbReference type="Pfam" id="PF18980">
    <property type="entry name" value="DUF5716_C"/>
    <property type="match status" value="1"/>
</dbReference>
<reference evidence="2" key="1">
    <citation type="submission" date="2021-10" db="EMBL/GenBank/DDBJ databases">
        <title>Anaerobic single-cell dispensing facilitates the cultivation of human gut bacteria.</title>
        <authorList>
            <person name="Afrizal A."/>
        </authorList>
    </citation>
    <scope>NUCLEOTIDE SEQUENCE</scope>
    <source>
        <strain evidence="2">CLA-AA-H215</strain>
    </source>
</reference>